<keyword evidence="6 12" id="KW-0698">rRNA processing</keyword>
<evidence type="ECO:0000256" key="10">
    <source>
        <dbReference type="ARBA" id="ARBA00025699"/>
    </source>
</evidence>
<keyword evidence="5 12" id="KW-0963">Cytoplasm</keyword>
<dbReference type="NCBIfam" id="TIGR00046">
    <property type="entry name" value="RsmE family RNA methyltransferase"/>
    <property type="match status" value="1"/>
</dbReference>
<comment type="function">
    <text evidence="10 12">Specifically methylates the N3 position of the uracil ring of uridine 1498 (m3U1498) in 16S rRNA. Acts on the fully assembled 30S ribosomal subunit.</text>
</comment>
<evidence type="ECO:0000259" key="14">
    <source>
        <dbReference type="Pfam" id="PF20260"/>
    </source>
</evidence>
<keyword evidence="7 12" id="KW-0489">Methyltransferase</keyword>
<feature type="domain" description="Ribosomal RNA small subunit methyltransferase E PUA-like" evidence="14">
    <location>
        <begin position="19"/>
        <end position="64"/>
    </location>
</feature>
<dbReference type="SUPFAM" id="SSF88697">
    <property type="entry name" value="PUA domain-like"/>
    <property type="match status" value="1"/>
</dbReference>
<evidence type="ECO:0000256" key="2">
    <source>
        <dbReference type="ARBA" id="ARBA00005528"/>
    </source>
</evidence>
<dbReference type="InterPro" id="IPR046887">
    <property type="entry name" value="RsmE_PUA-like"/>
</dbReference>
<evidence type="ECO:0000256" key="1">
    <source>
        <dbReference type="ARBA" id="ARBA00004496"/>
    </source>
</evidence>
<dbReference type="AlphaFoldDB" id="A0A1M7Q6D1"/>
<comment type="subcellular location">
    <subcellularLocation>
        <location evidence="1 12">Cytoplasm</location>
    </subcellularLocation>
</comment>
<dbReference type="InterPro" id="IPR006700">
    <property type="entry name" value="RsmE"/>
</dbReference>
<dbReference type="GO" id="GO:0070475">
    <property type="term" value="P:rRNA base methylation"/>
    <property type="evidence" value="ECO:0007669"/>
    <property type="project" value="TreeGrafter"/>
</dbReference>
<evidence type="ECO:0000256" key="11">
    <source>
        <dbReference type="ARBA" id="ARBA00047944"/>
    </source>
</evidence>
<evidence type="ECO:0000256" key="3">
    <source>
        <dbReference type="ARBA" id="ARBA00012328"/>
    </source>
</evidence>
<dbReference type="InterPro" id="IPR029028">
    <property type="entry name" value="Alpha/beta_knot_MTases"/>
</dbReference>
<dbReference type="GO" id="GO:0070042">
    <property type="term" value="F:rRNA (uridine-N3-)-methyltransferase activity"/>
    <property type="evidence" value="ECO:0007669"/>
    <property type="project" value="TreeGrafter"/>
</dbReference>
<reference evidence="15 16" key="1">
    <citation type="submission" date="2016-11" db="EMBL/GenBank/DDBJ databases">
        <authorList>
            <person name="Jaros S."/>
            <person name="Januszkiewicz K."/>
            <person name="Wedrychowicz H."/>
        </authorList>
    </citation>
    <scope>NUCLEOTIDE SEQUENCE [LARGE SCALE GENOMIC DNA]</scope>
    <source>
        <strain evidence="15 16">DSM 46144</strain>
    </source>
</reference>
<gene>
    <name evidence="15" type="ORF">SAMN05443668_104188</name>
</gene>
<evidence type="ECO:0000256" key="7">
    <source>
        <dbReference type="ARBA" id="ARBA00022603"/>
    </source>
</evidence>
<dbReference type="FunFam" id="3.40.1280.10:FF:000023">
    <property type="entry name" value="Ribosomal RNA small subunit methyltransferase E"/>
    <property type="match status" value="1"/>
</dbReference>
<dbReference type="InterPro" id="IPR046886">
    <property type="entry name" value="RsmE_MTase_dom"/>
</dbReference>
<evidence type="ECO:0000256" key="12">
    <source>
        <dbReference type="PIRNR" id="PIRNR015601"/>
    </source>
</evidence>
<comment type="similarity">
    <text evidence="2 12">Belongs to the RNA methyltransferase RsmE family.</text>
</comment>
<dbReference type="EMBL" id="FRCS01000004">
    <property type="protein sequence ID" value="SHN25733.1"/>
    <property type="molecule type" value="Genomic_DNA"/>
</dbReference>
<dbReference type="CDD" id="cd18084">
    <property type="entry name" value="RsmE-like"/>
    <property type="match status" value="1"/>
</dbReference>
<evidence type="ECO:0000256" key="6">
    <source>
        <dbReference type="ARBA" id="ARBA00022552"/>
    </source>
</evidence>
<dbReference type="STRING" id="134849.SAMN05443668_104188"/>
<keyword evidence="16" id="KW-1185">Reference proteome</keyword>
<dbReference type="SUPFAM" id="SSF75217">
    <property type="entry name" value="alpha/beta knot"/>
    <property type="match status" value="1"/>
</dbReference>
<evidence type="ECO:0000256" key="9">
    <source>
        <dbReference type="ARBA" id="ARBA00022691"/>
    </source>
</evidence>
<protein>
    <recommendedName>
        <fullName evidence="4 12">Ribosomal RNA small subunit methyltransferase E</fullName>
        <ecNumber evidence="3 12">2.1.1.193</ecNumber>
    </recommendedName>
</protein>
<feature type="domain" description="Ribosomal RNA small subunit methyltransferase E methyltransferase" evidence="13">
    <location>
        <begin position="76"/>
        <end position="236"/>
    </location>
</feature>
<dbReference type="InterPro" id="IPR029026">
    <property type="entry name" value="tRNA_m1G_MTases_N"/>
</dbReference>
<organism evidence="15 16">
    <name type="scientific">Cryptosporangium aurantiacum</name>
    <dbReference type="NCBI Taxonomy" id="134849"/>
    <lineage>
        <taxon>Bacteria</taxon>
        <taxon>Bacillati</taxon>
        <taxon>Actinomycetota</taxon>
        <taxon>Actinomycetes</taxon>
        <taxon>Cryptosporangiales</taxon>
        <taxon>Cryptosporangiaceae</taxon>
        <taxon>Cryptosporangium</taxon>
    </lineage>
</organism>
<dbReference type="GO" id="GO:0005737">
    <property type="term" value="C:cytoplasm"/>
    <property type="evidence" value="ECO:0007669"/>
    <property type="project" value="UniProtKB-SubCell"/>
</dbReference>
<comment type="catalytic activity">
    <reaction evidence="11 12">
        <text>uridine(1498) in 16S rRNA + S-adenosyl-L-methionine = N(3)-methyluridine(1498) in 16S rRNA + S-adenosyl-L-homocysteine + H(+)</text>
        <dbReference type="Rhea" id="RHEA:42920"/>
        <dbReference type="Rhea" id="RHEA-COMP:10283"/>
        <dbReference type="Rhea" id="RHEA-COMP:10284"/>
        <dbReference type="ChEBI" id="CHEBI:15378"/>
        <dbReference type="ChEBI" id="CHEBI:57856"/>
        <dbReference type="ChEBI" id="CHEBI:59789"/>
        <dbReference type="ChEBI" id="CHEBI:65315"/>
        <dbReference type="ChEBI" id="CHEBI:74502"/>
        <dbReference type="EC" id="2.1.1.193"/>
    </reaction>
</comment>
<sequence>MTDPVFLVAELPAVGPTVLDGPEGRHAALVRRLGPGETLLLADGVGGRAFCVVVAAERDSLRLDVRSIERVPRSTPTVTVVQALPKGDRGEAAVEMMTEAGVDAVVPWQASRSVTRWKEARGDKALARWRSTAREAAKQARRLWLPEVADPASTADVRKLLASVDAAFVLHEEAVEPLAIIALPSELGSVALVVGPEGGIAPDELEAFVAAGAVPVRLGPTVLRTSTAGVAALAVVNARTGRWT</sequence>
<evidence type="ECO:0000259" key="13">
    <source>
        <dbReference type="Pfam" id="PF04452"/>
    </source>
</evidence>
<dbReference type="OrthoDB" id="9808126at2"/>
<dbReference type="Gene3D" id="2.40.240.20">
    <property type="entry name" value="Hypothetical PUA domain-like, domain 1"/>
    <property type="match status" value="1"/>
</dbReference>
<dbReference type="InterPro" id="IPR015947">
    <property type="entry name" value="PUA-like_sf"/>
</dbReference>
<evidence type="ECO:0000256" key="8">
    <source>
        <dbReference type="ARBA" id="ARBA00022679"/>
    </source>
</evidence>
<evidence type="ECO:0000313" key="16">
    <source>
        <dbReference type="Proteomes" id="UP000184440"/>
    </source>
</evidence>
<name>A0A1M7Q6D1_9ACTN</name>
<dbReference type="Gene3D" id="3.40.1280.10">
    <property type="match status" value="1"/>
</dbReference>
<evidence type="ECO:0000313" key="15">
    <source>
        <dbReference type="EMBL" id="SHN25733.1"/>
    </source>
</evidence>
<dbReference type="PANTHER" id="PTHR30027:SF3">
    <property type="entry name" value="16S RRNA (URACIL(1498)-N(3))-METHYLTRANSFERASE"/>
    <property type="match status" value="1"/>
</dbReference>
<keyword evidence="9 12" id="KW-0949">S-adenosyl-L-methionine</keyword>
<dbReference type="RefSeq" id="WP_073257675.1">
    <property type="nucleotide sequence ID" value="NZ_FRCS01000004.1"/>
</dbReference>
<evidence type="ECO:0000256" key="4">
    <source>
        <dbReference type="ARBA" id="ARBA00013673"/>
    </source>
</evidence>
<dbReference type="NCBIfam" id="NF008693">
    <property type="entry name" value="PRK11713.2-3"/>
    <property type="match status" value="1"/>
</dbReference>
<proteinExistence type="inferred from homology"/>
<dbReference type="EC" id="2.1.1.193" evidence="3 12"/>
<dbReference type="Pfam" id="PF04452">
    <property type="entry name" value="Methyltrans_RNA"/>
    <property type="match status" value="1"/>
</dbReference>
<evidence type="ECO:0000256" key="5">
    <source>
        <dbReference type="ARBA" id="ARBA00022490"/>
    </source>
</evidence>
<dbReference type="Pfam" id="PF20260">
    <property type="entry name" value="PUA_4"/>
    <property type="match status" value="1"/>
</dbReference>
<dbReference type="PANTHER" id="PTHR30027">
    <property type="entry name" value="RIBOSOMAL RNA SMALL SUBUNIT METHYLTRANSFERASE E"/>
    <property type="match status" value="1"/>
</dbReference>
<dbReference type="PIRSF" id="PIRSF015601">
    <property type="entry name" value="MTase_slr0722"/>
    <property type="match status" value="1"/>
</dbReference>
<dbReference type="Proteomes" id="UP000184440">
    <property type="component" value="Unassembled WGS sequence"/>
</dbReference>
<keyword evidence="8 12" id="KW-0808">Transferase</keyword>
<accession>A0A1M7Q6D1</accession>